<dbReference type="AlphaFoldDB" id="A0A943HK01"/>
<evidence type="ECO:0000259" key="1">
    <source>
        <dbReference type="PROSITE" id="PS51186"/>
    </source>
</evidence>
<gene>
    <name evidence="2" type="ORF">KHY36_11745</name>
</gene>
<evidence type="ECO:0000313" key="3">
    <source>
        <dbReference type="Proteomes" id="UP000759273"/>
    </source>
</evidence>
<dbReference type="Gene3D" id="3.40.630.30">
    <property type="match status" value="1"/>
</dbReference>
<dbReference type="SUPFAM" id="SSF55729">
    <property type="entry name" value="Acyl-CoA N-acyltransferases (Nat)"/>
    <property type="match status" value="1"/>
</dbReference>
<organism evidence="2 3">
    <name type="scientific">Subdoligranulum variabile</name>
    <dbReference type="NCBI Taxonomy" id="214851"/>
    <lineage>
        <taxon>Bacteria</taxon>
        <taxon>Bacillati</taxon>
        <taxon>Bacillota</taxon>
        <taxon>Clostridia</taxon>
        <taxon>Eubacteriales</taxon>
        <taxon>Oscillospiraceae</taxon>
        <taxon>Subdoligranulum</taxon>
    </lineage>
</organism>
<feature type="domain" description="N-acetyltransferase" evidence="1">
    <location>
        <begin position="120"/>
        <end position="261"/>
    </location>
</feature>
<accession>A0A943HK01</accession>
<proteinExistence type="predicted"/>
<dbReference type="EMBL" id="JAGZGG010000032">
    <property type="protein sequence ID" value="MBS5333186.1"/>
    <property type="molecule type" value="Genomic_DNA"/>
</dbReference>
<reference evidence="2" key="1">
    <citation type="submission" date="2021-02" db="EMBL/GenBank/DDBJ databases">
        <title>Infant gut strain persistence is associated with maternal origin, phylogeny, and functional potential including surface adhesion and iron acquisition.</title>
        <authorList>
            <person name="Lou Y.C."/>
        </authorList>
    </citation>
    <scope>NUCLEOTIDE SEQUENCE</scope>
    <source>
        <strain evidence="2">L3_101_000M1_dasL3_101_000M1_concoct_87</strain>
    </source>
</reference>
<dbReference type="InterPro" id="IPR000182">
    <property type="entry name" value="GNAT_dom"/>
</dbReference>
<dbReference type="PROSITE" id="PS51186">
    <property type="entry name" value="GNAT"/>
    <property type="match status" value="1"/>
</dbReference>
<comment type="caution">
    <text evidence="2">The sequence shown here is derived from an EMBL/GenBank/DDBJ whole genome shotgun (WGS) entry which is preliminary data.</text>
</comment>
<protein>
    <submittedName>
        <fullName evidence="2">GNAT family N-acetyltransferase</fullName>
    </submittedName>
</protein>
<evidence type="ECO:0000313" key="2">
    <source>
        <dbReference type="EMBL" id="MBS5333186.1"/>
    </source>
</evidence>
<dbReference type="GO" id="GO:0016747">
    <property type="term" value="F:acyltransferase activity, transferring groups other than amino-acyl groups"/>
    <property type="evidence" value="ECO:0007669"/>
    <property type="project" value="InterPro"/>
</dbReference>
<dbReference type="InterPro" id="IPR016181">
    <property type="entry name" value="Acyl_CoA_acyltransferase"/>
</dbReference>
<name>A0A943HK01_9FIRM</name>
<sequence length="261" mass="28353">MIQSASTSALRVEYLRRLADKPYFAANLGTHLNLFGQHPASGWAFYLLPGSAVLELRGGSAVLCGELPGGDAGGDAREELRGFLQFLHADTLRSEHPLALDGWRPAAPLALWELPRGRTLPLPPAPPAELMLDKAPSMLPISRLVFPDSDAEADEFYSTACTALAHGVGNCRALLHGRKPVCTVGCYEASPAECYMAAGVTDPAWRGRGLARWLIVSLANELAADRTVRFACFPELCDFYAQLGFLQIGKIQHYSTDWNTQ</sequence>
<dbReference type="Proteomes" id="UP000759273">
    <property type="component" value="Unassembled WGS sequence"/>
</dbReference>